<name>A0A3D8IKL2_9HELI</name>
<accession>A0A3D8IKL2</accession>
<reference evidence="1 2" key="1">
    <citation type="submission" date="2018-04" db="EMBL/GenBank/DDBJ databases">
        <title>Novel Campyloabacter and Helicobacter Species and Strains.</title>
        <authorList>
            <person name="Mannion A.J."/>
            <person name="Shen Z."/>
            <person name="Fox J.G."/>
        </authorList>
    </citation>
    <scope>NUCLEOTIDE SEQUENCE [LARGE SCALE GENOMIC DNA]</scope>
    <source>
        <strain evidence="1 2">MIT 12-6600</strain>
    </source>
</reference>
<gene>
    <name evidence="1" type="ORF">CQA54_08555</name>
</gene>
<evidence type="ECO:0000313" key="2">
    <source>
        <dbReference type="Proteomes" id="UP000256514"/>
    </source>
</evidence>
<dbReference type="EMBL" id="NXLT01000012">
    <property type="protein sequence ID" value="RDU65749.1"/>
    <property type="molecule type" value="Genomic_DNA"/>
</dbReference>
<dbReference type="Proteomes" id="UP000256514">
    <property type="component" value="Unassembled WGS sequence"/>
</dbReference>
<sequence>MNITTQNGLNAYENLKGDALLENLKHRAKSSSIQKLQHEEDKKLREQTDNFEALFLQIMLKDAIKNENPLYPKQPGSDIYHSMYIENLAQNLSGSFGYSELLFNYLKDLQK</sequence>
<organism evidence="1 2">
    <name type="scientific">Helicobacter equorum</name>
    <dbReference type="NCBI Taxonomy" id="361872"/>
    <lineage>
        <taxon>Bacteria</taxon>
        <taxon>Pseudomonadati</taxon>
        <taxon>Campylobacterota</taxon>
        <taxon>Epsilonproteobacteria</taxon>
        <taxon>Campylobacterales</taxon>
        <taxon>Helicobacteraceae</taxon>
        <taxon>Helicobacter</taxon>
    </lineage>
</organism>
<dbReference type="AlphaFoldDB" id="A0A3D8IKL2"/>
<evidence type="ECO:0000313" key="1">
    <source>
        <dbReference type="EMBL" id="RDU65749.1"/>
    </source>
</evidence>
<dbReference type="OrthoDB" id="5324665at2"/>
<proteinExistence type="predicted"/>
<keyword evidence="2" id="KW-1185">Reference proteome</keyword>
<protein>
    <submittedName>
        <fullName evidence="1">Uncharacterized protein</fullName>
    </submittedName>
</protein>
<dbReference type="RefSeq" id="WP_115571665.1">
    <property type="nucleotide sequence ID" value="NZ_NXLT01000012.1"/>
</dbReference>
<comment type="caution">
    <text evidence="1">The sequence shown here is derived from an EMBL/GenBank/DDBJ whole genome shotgun (WGS) entry which is preliminary data.</text>
</comment>